<evidence type="ECO:0000256" key="10">
    <source>
        <dbReference type="SAM" id="Coils"/>
    </source>
</evidence>
<keyword evidence="11" id="KW-1133">Transmembrane helix</keyword>
<dbReference type="Gene3D" id="6.10.340.10">
    <property type="match status" value="1"/>
</dbReference>
<dbReference type="CDD" id="cd06225">
    <property type="entry name" value="HAMP"/>
    <property type="match status" value="1"/>
</dbReference>
<evidence type="ECO:0000256" key="2">
    <source>
        <dbReference type="ARBA" id="ARBA00004370"/>
    </source>
</evidence>
<keyword evidence="4" id="KW-0597">Phosphoprotein</keyword>
<dbReference type="SUPFAM" id="SSF158472">
    <property type="entry name" value="HAMP domain-like"/>
    <property type="match status" value="1"/>
</dbReference>
<dbReference type="PROSITE" id="PS50885">
    <property type="entry name" value="HAMP"/>
    <property type="match status" value="1"/>
</dbReference>
<dbReference type="GO" id="GO:0005524">
    <property type="term" value="F:ATP binding"/>
    <property type="evidence" value="ECO:0007669"/>
    <property type="project" value="UniProtKB-KW"/>
</dbReference>
<evidence type="ECO:0000313" key="15">
    <source>
        <dbReference type="Proteomes" id="UP000186917"/>
    </source>
</evidence>
<evidence type="ECO:0000256" key="11">
    <source>
        <dbReference type="SAM" id="Phobius"/>
    </source>
</evidence>
<name>A0A173MNA4_9BACT</name>
<dbReference type="Gene3D" id="3.30.565.10">
    <property type="entry name" value="Histidine kinase-like ATPase, C-terminal domain"/>
    <property type="match status" value="1"/>
</dbReference>
<organism evidence="14 15">
    <name type="scientific">Filimonas lacunae</name>
    <dbReference type="NCBI Taxonomy" id="477680"/>
    <lineage>
        <taxon>Bacteria</taxon>
        <taxon>Pseudomonadati</taxon>
        <taxon>Bacteroidota</taxon>
        <taxon>Chitinophagia</taxon>
        <taxon>Chitinophagales</taxon>
        <taxon>Chitinophagaceae</taxon>
        <taxon>Filimonas</taxon>
    </lineage>
</organism>
<keyword evidence="5" id="KW-0808">Transferase</keyword>
<dbReference type="PANTHER" id="PTHR43065:SF10">
    <property type="entry name" value="PEROXIDE STRESS-ACTIVATED HISTIDINE KINASE MAK3"/>
    <property type="match status" value="1"/>
</dbReference>
<dbReference type="SMART" id="SM00304">
    <property type="entry name" value="HAMP"/>
    <property type="match status" value="1"/>
</dbReference>
<comment type="catalytic activity">
    <reaction evidence="1">
        <text>ATP + protein L-histidine = ADP + protein N-phospho-L-histidine.</text>
        <dbReference type="EC" id="2.7.13.3"/>
    </reaction>
</comment>
<protein>
    <recommendedName>
        <fullName evidence="3">histidine kinase</fullName>
        <ecNumber evidence="3">2.7.13.3</ecNumber>
    </recommendedName>
</protein>
<dbReference type="InterPro" id="IPR035965">
    <property type="entry name" value="PAS-like_dom_sf"/>
</dbReference>
<dbReference type="Proteomes" id="UP000186917">
    <property type="component" value="Unassembled WGS sequence"/>
</dbReference>
<dbReference type="Pfam" id="PF13188">
    <property type="entry name" value="PAS_8"/>
    <property type="match status" value="1"/>
</dbReference>
<keyword evidence="10" id="KW-0175">Coiled coil</keyword>
<keyword evidence="11" id="KW-0812">Transmembrane</keyword>
<evidence type="ECO:0000256" key="6">
    <source>
        <dbReference type="ARBA" id="ARBA00022741"/>
    </source>
</evidence>
<dbReference type="InterPro" id="IPR004358">
    <property type="entry name" value="Sig_transdc_His_kin-like_C"/>
</dbReference>
<dbReference type="InterPro" id="IPR003594">
    <property type="entry name" value="HATPase_dom"/>
</dbReference>
<dbReference type="SUPFAM" id="SSF55785">
    <property type="entry name" value="PYP-like sensor domain (PAS domain)"/>
    <property type="match status" value="1"/>
</dbReference>
<keyword evidence="7" id="KW-0418">Kinase</keyword>
<feature type="transmembrane region" description="Helical" evidence="11">
    <location>
        <begin position="7"/>
        <end position="25"/>
    </location>
</feature>
<keyword evidence="8" id="KW-0067">ATP-binding</keyword>
<dbReference type="PANTHER" id="PTHR43065">
    <property type="entry name" value="SENSOR HISTIDINE KINASE"/>
    <property type="match status" value="1"/>
</dbReference>
<dbReference type="EMBL" id="FTOR01000001">
    <property type="protein sequence ID" value="SIS64184.1"/>
    <property type="molecule type" value="Genomic_DNA"/>
</dbReference>
<feature type="transmembrane region" description="Helical" evidence="11">
    <location>
        <begin position="31"/>
        <end position="51"/>
    </location>
</feature>
<evidence type="ECO:0000256" key="3">
    <source>
        <dbReference type="ARBA" id="ARBA00012438"/>
    </source>
</evidence>
<evidence type="ECO:0000313" key="14">
    <source>
        <dbReference type="EMBL" id="SIS64184.1"/>
    </source>
</evidence>
<keyword evidence="6" id="KW-0547">Nucleotide-binding</keyword>
<dbReference type="InterPro" id="IPR000014">
    <property type="entry name" value="PAS"/>
</dbReference>
<keyword evidence="9" id="KW-0902">Two-component regulatory system</keyword>
<dbReference type="STRING" id="477680.SAMN05421788_101378"/>
<dbReference type="GO" id="GO:0004673">
    <property type="term" value="F:protein histidine kinase activity"/>
    <property type="evidence" value="ECO:0007669"/>
    <property type="project" value="UniProtKB-EC"/>
</dbReference>
<evidence type="ECO:0000259" key="13">
    <source>
        <dbReference type="PROSITE" id="PS50885"/>
    </source>
</evidence>
<dbReference type="SMART" id="SM00387">
    <property type="entry name" value="HATPase_c"/>
    <property type="match status" value="1"/>
</dbReference>
<dbReference type="OrthoDB" id="1931120at2"/>
<evidence type="ECO:0000256" key="1">
    <source>
        <dbReference type="ARBA" id="ARBA00000085"/>
    </source>
</evidence>
<evidence type="ECO:0000256" key="5">
    <source>
        <dbReference type="ARBA" id="ARBA00022679"/>
    </source>
</evidence>
<evidence type="ECO:0000256" key="9">
    <source>
        <dbReference type="ARBA" id="ARBA00023012"/>
    </source>
</evidence>
<sequence length="419" mass="47644">MKLRTKYILFVALLHSIALVLAYIALHEYPLWFIVSEVLVVLSMVIAWHLYRQLITPLKLLMQGAETIQDKDFTVRLLPTASHEMNKLIAIYNQMIDELRKERTLQEQQHLFLHKLINTSPTGIIVLNYDERVQQVNPRAQQLLDSLPAQFLEKVIQLPSGQRSSFSVNGVVTYKLQKSHFIDRGFARHFVMIEELTEEILAAEKKAYGKVIRMMAHEVNNSIGPVNSILQSALSAGSLWQDGGHRPLQHALQVAIDRNYNLNSFMRNYADLVRLPIPVMARINLQQQMHAIALLMEARGQERLVTIQVLANEPFYIEGDERLLEQVWINVVKNAMEAIGDNGLITLQLCPQQRLLEIIDTGKGISADTAAQLFTPFFSTKRDGQGIGLTLVKEVLLAHGFTFSLQQVQEGRTVFTVNF</sequence>
<feature type="domain" description="Histidine kinase" evidence="12">
    <location>
        <begin position="214"/>
        <end position="419"/>
    </location>
</feature>
<dbReference type="Pfam" id="PF00672">
    <property type="entry name" value="HAMP"/>
    <property type="match status" value="1"/>
</dbReference>
<evidence type="ECO:0000256" key="8">
    <source>
        <dbReference type="ARBA" id="ARBA00022840"/>
    </source>
</evidence>
<dbReference type="AlphaFoldDB" id="A0A173MNA4"/>
<dbReference type="InterPro" id="IPR003660">
    <property type="entry name" value="HAMP_dom"/>
</dbReference>
<feature type="domain" description="HAMP" evidence="13">
    <location>
        <begin position="52"/>
        <end position="104"/>
    </location>
</feature>
<proteinExistence type="predicted"/>
<evidence type="ECO:0000256" key="7">
    <source>
        <dbReference type="ARBA" id="ARBA00022777"/>
    </source>
</evidence>
<dbReference type="KEGG" id="fln:FLA_4977"/>
<reference evidence="15" key="1">
    <citation type="submission" date="2017-01" db="EMBL/GenBank/DDBJ databases">
        <authorList>
            <person name="Varghese N."/>
            <person name="Submissions S."/>
        </authorList>
    </citation>
    <scope>NUCLEOTIDE SEQUENCE [LARGE SCALE GENOMIC DNA]</scope>
    <source>
        <strain evidence="15">DSM 21054</strain>
    </source>
</reference>
<accession>A0A173MNA4</accession>
<dbReference type="SUPFAM" id="SSF55874">
    <property type="entry name" value="ATPase domain of HSP90 chaperone/DNA topoisomerase II/histidine kinase"/>
    <property type="match status" value="1"/>
</dbReference>
<dbReference type="GO" id="GO:0000160">
    <property type="term" value="P:phosphorelay signal transduction system"/>
    <property type="evidence" value="ECO:0007669"/>
    <property type="project" value="UniProtKB-KW"/>
</dbReference>
<comment type="subcellular location">
    <subcellularLocation>
        <location evidence="2">Membrane</location>
    </subcellularLocation>
</comment>
<evidence type="ECO:0000259" key="12">
    <source>
        <dbReference type="PROSITE" id="PS50109"/>
    </source>
</evidence>
<dbReference type="EC" id="2.7.13.3" evidence="3"/>
<dbReference type="PRINTS" id="PR00344">
    <property type="entry name" value="BCTRLSENSOR"/>
</dbReference>
<dbReference type="GO" id="GO:0016020">
    <property type="term" value="C:membrane"/>
    <property type="evidence" value="ECO:0007669"/>
    <property type="project" value="UniProtKB-SubCell"/>
</dbReference>
<dbReference type="PROSITE" id="PS50109">
    <property type="entry name" value="HIS_KIN"/>
    <property type="match status" value="1"/>
</dbReference>
<dbReference type="InterPro" id="IPR005467">
    <property type="entry name" value="His_kinase_dom"/>
</dbReference>
<dbReference type="RefSeq" id="WP_076375116.1">
    <property type="nucleotide sequence ID" value="NZ_AP017422.1"/>
</dbReference>
<dbReference type="InterPro" id="IPR036890">
    <property type="entry name" value="HATPase_C_sf"/>
</dbReference>
<feature type="coiled-coil region" evidence="10">
    <location>
        <begin position="82"/>
        <end position="109"/>
    </location>
</feature>
<keyword evidence="15" id="KW-1185">Reference proteome</keyword>
<gene>
    <name evidence="14" type="ORF">SAMN05421788_101378</name>
</gene>
<dbReference type="Pfam" id="PF02518">
    <property type="entry name" value="HATPase_c"/>
    <property type="match status" value="1"/>
</dbReference>
<keyword evidence="11" id="KW-0472">Membrane</keyword>
<evidence type="ECO:0000256" key="4">
    <source>
        <dbReference type="ARBA" id="ARBA00022553"/>
    </source>
</evidence>